<gene>
    <name evidence="5" type="ORF">Rt10032_c07g3328</name>
</gene>
<dbReference type="Pfam" id="PF07250">
    <property type="entry name" value="Glyoxal_oxid_N"/>
    <property type="match status" value="1"/>
</dbReference>
<dbReference type="InterPro" id="IPR013783">
    <property type="entry name" value="Ig-like_fold"/>
</dbReference>
<dbReference type="AlphaFoldDB" id="A0A511KG08"/>
<dbReference type="InterPro" id="IPR015202">
    <property type="entry name" value="GO-like_E_set"/>
</dbReference>
<evidence type="ECO:0000256" key="1">
    <source>
        <dbReference type="ARBA" id="ARBA00022729"/>
    </source>
</evidence>
<feature type="signal peptide" evidence="2">
    <location>
        <begin position="1"/>
        <end position="22"/>
    </location>
</feature>
<comment type="caution">
    <text evidence="5">The sequence shown here is derived from an EMBL/GenBank/DDBJ whole genome shotgun (WGS) entry which is preliminary data.</text>
</comment>
<dbReference type="InterPro" id="IPR011043">
    <property type="entry name" value="Gal_Oxase/kelch_b-propeller"/>
</dbReference>
<sequence length="616" mass="66186">MPPSTRLALVALSALLSLTALATPDPQTLGIVDFTSDADLAGDEFFNFVHDGSYTEDLLPAPEPADWESDSSIFERSIDGSVAVEGWHAHSLQSHKRGLGKAWSGKSTWAQASVSGVAAMQVTLVDDDHIVIYDKAETNPLHNNAGESVWGAVYSISTQKVRPLDLKTNSFCAGGGWISNGTLVSVGGNPRQQYVYSKSGLAAVRLFTPCSNDECDVYENPSRIRLTSSRCAATDNPTFEFFPPKGDGLPIYSNFLHTALNSNLFPVLWLLPNGYVFMAANQQAMIYDVKNNVERHLKKLPNGVTITYPGSAATALLPLTIANNYRPEVLFCGGTTANLDINPSQLSATYPASKQCSRMALDGAGVRKGWIVEEMPSPRVMGDAILLPDATVLIVNGAAAGVAGYGNVRDEIGASNARTPVKQPILYDPTGVVGKRFSNKFPKAKYERLYHSTATLIPDGRIWVGGSNPNDNVSKKEYATRYQVELLSPPYMSMNRPTFAGQPAKMLYGKKYSLTVSLPKGTKKVQAFVMDLGYSTHGAHMSQRMVELAATLKGNKLTVTAPKTTGLYPPGPGWIHILADGIPSKSTKIMVGPGNSPPVSQSAIANMLKHTKGSAS</sequence>
<dbReference type="InterPro" id="IPR009880">
    <property type="entry name" value="Glyoxal_oxidase_N"/>
</dbReference>
<dbReference type="SUPFAM" id="SSF50965">
    <property type="entry name" value="Galactose oxidase, central domain"/>
    <property type="match status" value="1"/>
</dbReference>
<evidence type="ECO:0000313" key="5">
    <source>
        <dbReference type="EMBL" id="GEM09311.1"/>
    </source>
</evidence>
<dbReference type="PANTHER" id="PTHR32208:SF96">
    <property type="entry name" value="GLYOXAL OXIDASE"/>
    <property type="match status" value="1"/>
</dbReference>
<dbReference type="SUPFAM" id="SSF81296">
    <property type="entry name" value="E set domains"/>
    <property type="match status" value="1"/>
</dbReference>
<accession>A0A511KG08</accession>
<name>A0A511KG08_RHOTO</name>
<protein>
    <submittedName>
        <fullName evidence="5">Copper radical oxidase</fullName>
    </submittedName>
</protein>
<evidence type="ECO:0000256" key="2">
    <source>
        <dbReference type="SAM" id="SignalP"/>
    </source>
</evidence>
<dbReference type="Proteomes" id="UP000321518">
    <property type="component" value="Unassembled WGS sequence"/>
</dbReference>
<evidence type="ECO:0000313" key="6">
    <source>
        <dbReference type="Proteomes" id="UP000321518"/>
    </source>
</evidence>
<evidence type="ECO:0000259" key="3">
    <source>
        <dbReference type="Pfam" id="PF07250"/>
    </source>
</evidence>
<feature type="chain" id="PRO_5021715986" evidence="2">
    <location>
        <begin position="23"/>
        <end position="616"/>
    </location>
</feature>
<feature type="domain" description="Galactose oxidase-like Early set" evidence="4">
    <location>
        <begin position="496"/>
        <end position="591"/>
    </location>
</feature>
<dbReference type="InterPro" id="IPR037293">
    <property type="entry name" value="Gal_Oxidase_central_sf"/>
</dbReference>
<dbReference type="EMBL" id="BJWK01000007">
    <property type="protein sequence ID" value="GEM09311.1"/>
    <property type="molecule type" value="Genomic_DNA"/>
</dbReference>
<dbReference type="OrthoDB" id="2019572at2759"/>
<dbReference type="Gene3D" id="2.60.40.10">
    <property type="entry name" value="Immunoglobulins"/>
    <property type="match status" value="1"/>
</dbReference>
<dbReference type="Gene3D" id="2.130.10.80">
    <property type="entry name" value="Galactose oxidase/kelch, beta-propeller"/>
    <property type="match status" value="1"/>
</dbReference>
<dbReference type="CDD" id="cd02851">
    <property type="entry name" value="E_set_GO_C"/>
    <property type="match status" value="1"/>
</dbReference>
<evidence type="ECO:0000259" key="4">
    <source>
        <dbReference type="Pfam" id="PF09118"/>
    </source>
</evidence>
<dbReference type="PANTHER" id="PTHR32208">
    <property type="entry name" value="SECRETED PROTEIN-RELATED"/>
    <property type="match status" value="1"/>
</dbReference>
<proteinExistence type="predicted"/>
<dbReference type="InterPro" id="IPR014756">
    <property type="entry name" value="Ig_E-set"/>
</dbReference>
<reference evidence="5 6" key="1">
    <citation type="submission" date="2019-07" db="EMBL/GenBank/DDBJ databases">
        <title>Rhodotorula toruloides NBRC10032 genome sequencing.</title>
        <authorList>
            <person name="Shida Y."/>
            <person name="Takaku H."/>
            <person name="Ogasawara W."/>
            <person name="Mori K."/>
        </authorList>
    </citation>
    <scope>NUCLEOTIDE SEQUENCE [LARGE SCALE GENOMIC DNA]</scope>
    <source>
        <strain evidence="5 6">NBRC10032</strain>
    </source>
</reference>
<feature type="domain" description="Glyoxal oxidase N-terminal" evidence="3">
    <location>
        <begin position="151"/>
        <end position="491"/>
    </location>
</feature>
<organism evidence="5 6">
    <name type="scientific">Rhodotorula toruloides</name>
    <name type="common">Yeast</name>
    <name type="synonym">Rhodosporidium toruloides</name>
    <dbReference type="NCBI Taxonomy" id="5286"/>
    <lineage>
        <taxon>Eukaryota</taxon>
        <taxon>Fungi</taxon>
        <taxon>Dikarya</taxon>
        <taxon>Basidiomycota</taxon>
        <taxon>Pucciniomycotina</taxon>
        <taxon>Microbotryomycetes</taxon>
        <taxon>Sporidiobolales</taxon>
        <taxon>Sporidiobolaceae</taxon>
        <taxon>Rhodotorula</taxon>
    </lineage>
</organism>
<keyword evidence="1 2" id="KW-0732">Signal</keyword>
<dbReference type="Pfam" id="PF09118">
    <property type="entry name" value="GO-like_E_set"/>
    <property type="match status" value="1"/>
</dbReference>